<name>A0A7J7M5N4_9MAGN</name>
<proteinExistence type="predicted"/>
<dbReference type="Proteomes" id="UP000541444">
    <property type="component" value="Unassembled WGS sequence"/>
</dbReference>
<dbReference type="AlphaFoldDB" id="A0A7J7M5N4"/>
<protein>
    <submittedName>
        <fullName evidence="1">Uncharacterized protein</fullName>
    </submittedName>
</protein>
<gene>
    <name evidence="1" type="ORF">GIB67_031322</name>
</gene>
<keyword evidence="2" id="KW-1185">Reference proteome</keyword>
<dbReference type="EMBL" id="JACGCM010001757">
    <property type="protein sequence ID" value="KAF6150120.1"/>
    <property type="molecule type" value="Genomic_DNA"/>
</dbReference>
<accession>A0A7J7M5N4</accession>
<evidence type="ECO:0000313" key="1">
    <source>
        <dbReference type="EMBL" id="KAF6150120.1"/>
    </source>
</evidence>
<comment type="caution">
    <text evidence="1">The sequence shown here is derived from an EMBL/GenBank/DDBJ whole genome shotgun (WGS) entry which is preliminary data.</text>
</comment>
<reference evidence="1 2" key="1">
    <citation type="journal article" date="2020" name="IScience">
        <title>Genome Sequencing of the Endangered Kingdonia uniflora (Circaeasteraceae, Ranunculales) Reveals Potential Mechanisms of Evolutionary Specialization.</title>
        <authorList>
            <person name="Sun Y."/>
            <person name="Deng T."/>
            <person name="Zhang A."/>
            <person name="Moore M.J."/>
            <person name="Landis J.B."/>
            <person name="Lin N."/>
            <person name="Zhang H."/>
            <person name="Zhang X."/>
            <person name="Huang J."/>
            <person name="Zhang X."/>
            <person name="Sun H."/>
            <person name="Wang H."/>
        </authorList>
    </citation>
    <scope>NUCLEOTIDE SEQUENCE [LARGE SCALE GENOMIC DNA]</scope>
    <source>
        <strain evidence="1">TB1705</strain>
        <tissue evidence="1">Leaf</tissue>
    </source>
</reference>
<organism evidence="1 2">
    <name type="scientific">Kingdonia uniflora</name>
    <dbReference type="NCBI Taxonomy" id="39325"/>
    <lineage>
        <taxon>Eukaryota</taxon>
        <taxon>Viridiplantae</taxon>
        <taxon>Streptophyta</taxon>
        <taxon>Embryophyta</taxon>
        <taxon>Tracheophyta</taxon>
        <taxon>Spermatophyta</taxon>
        <taxon>Magnoliopsida</taxon>
        <taxon>Ranunculales</taxon>
        <taxon>Circaeasteraceae</taxon>
        <taxon>Kingdonia</taxon>
    </lineage>
</organism>
<evidence type="ECO:0000313" key="2">
    <source>
        <dbReference type="Proteomes" id="UP000541444"/>
    </source>
</evidence>
<sequence length="75" mass="9345">MIFLGQFGQRRTDIAREKLNFFFTEASFVEHKWGVRAIHRNEREIDREISERERVIQWRIDWREAGRERERVIQI</sequence>